<comment type="caution">
    <text evidence="2">The sequence shown here is derived from an EMBL/GenBank/DDBJ whole genome shotgun (WGS) entry which is preliminary data.</text>
</comment>
<evidence type="ECO:0000313" key="2">
    <source>
        <dbReference type="EMBL" id="MPC28383.1"/>
    </source>
</evidence>
<sequence length="203" mass="22617">MALTLHMIPSPSTPPTPHHQILLSLGTVSGLKSFKAKPSKAAEGLGRACWPHLVGRAAGNRGAQEPRWCIFVRVLTNQFVRHIRDKGRARQIPRRSENDSKNSISPPSGVNKGVRARERDPGSVLSPAHRLIASKWSVRSAKLLSVTVDDQMTWKQHVTTYHSELHYYYNYALTTLSLPKLSARQRNMGRACCVTHTYATCSL</sequence>
<evidence type="ECO:0000256" key="1">
    <source>
        <dbReference type="SAM" id="MobiDB-lite"/>
    </source>
</evidence>
<proteinExistence type="predicted"/>
<keyword evidence="3" id="KW-1185">Reference proteome</keyword>
<accession>A0A5B7E530</accession>
<dbReference type="Proteomes" id="UP000324222">
    <property type="component" value="Unassembled WGS sequence"/>
</dbReference>
<feature type="region of interest" description="Disordered" evidence="1">
    <location>
        <begin position="86"/>
        <end position="122"/>
    </location>
</feature>
<dbReference type="EMBL" id="VSRR010001903">
    <property type="protein sequence ID" value="MPC28383.1"/>
    <property type="molecule type" value="Genomic_DNA"/>
</dbReference>
<dbReference type="AlphaFoldDB" id="A0A5B7E530"/>
<gene>
    <name evidence="2" type="ORF">E2C01_021585</name>
</gene>
<evidence type="ECO:0000313" key="3">
    <source>
        <dbReference type="Proteomes" id="UP000324222"/>
    </source>
</evidence>
<name>A0A5B7E530_PORTR</name>
<organism evidence="2 3">
    <name type="scientific">Portunus trituberculatus</name>
    <name type="common">Swimming crab</name>
    <name type="synonym">Neptunus trituberculatus</name>
    <dbReference type="NCBI Taxonomy" id="210409"/>
    <lineage>
        <taxon>Eukaryota</taxon>
        <taxon>Metazoa</taxon>
        <taxon>Ecdysozoa</taxon>
        <taxon>Arthropoda</taxon>
        <taxon>Crustacea</taxon>
        <taxon>Multicrustacea</taxon>
        <taxon>Malacostraca</taxon>
        <taxon>Eumalacostraca</taxon>
        <taxon>Eucarida</taxon>
        <taxon>Decapoda</taxon>
        <taxon>Pleocyemata</taxon>
        <taxon>Brachyura</taxon>
        <taxon>Eubrachyura</taxon>
        <taxon>Portunoidea</taxon>
        <taxon>Portunidae</taxon>
        <taxon>Portuninae</taxon>
        <taxon>Portunus</taxon>
    </lineage>
</organism>
<protein>
    <submittedName>
        <fullName evidence="2">Uncharacterized protein</fullName>
    </submittedName>
</protein>
<reference evidence="2 3" key="1">
    <citation type="submission" date="2019-05" db="EMBL/GenBank/DDBJ databases">
        <title>Another draft genome of Portunus trituberculatus and its Hox gene families provides insights of decapod evolution.</title>
        <authorList>
            <person name="Jeong J.-H."/>
            <person name="Song I."/>
            <person name="Kim S."/>
            <person name="Choi T."/>
            <person name="Kim D."/>
            <person name="Ryu S."/>
            <person name="Kim W."/>
        </authorList>
    </citation>
    <scope>NUCLEOTIDE SEQUENCE [LARGE SCALE GENOMIC DNA]</scope>
    <source>
        <tissue evidence="2">Muscle</tissue>
    </source>
</reference>